<accession>A0A9N9SS17</accession>
<organism evidence="1 2">
    <name type="scientific">Diabrotica balteata</name>
    <name type="common">Banded cucumber beetle</name>
    <dbReference type="NCBI Taxonomy" id="107213"/>
    <lineage>
        <taxon>Eukaryota</taxon>
        <taxon>Metazoa</taxon>
        <taxon>Ecdysozoa</taxon>
        <taxon>Arthropoda</taxon>
        <taxon>Hexapoda</taxon>
        <taxon>Insecta</taxon>
        <taxon>Pterygota</taxon>
        <taxon>Neoptera</taxon>
        <taxon>Endopterygota</taxon>
        <taxon>Coleoptera</taxon>
        <taxon>Polyphaga</taxon>
        <taxon>Cucujiformia</taxon>
        <taxon>Chrysomeloidea</taxon>
        <taxon>Chrysomelidae</taxon>
        <taxon>Galerucinae</taxon>
        <taxon>Diabroticina</taxon>
        <taxon>Diabroticites</taxon>
        <taxon>Diabrotica</taxon>
    </lineage>
</organism>
<dbReference type="AlphaFoldDB" id="A0A9N9SS17"/>
<gene>
    <name evidence="1" type="ORF">DIABBA_LOCUS4479</name>
</gene>
<dbReference type="PANTHER" id="PTHR47027:SF20">
    <property type="entry name" value="REVERSE TRANSCRIPTASE-LIKE PROTEIN WITH RNA-DIRECTED DNA POLYMERASE DOMAIN"/>
    <property type="match status" value="1"/>
</dbReference>
<protein>
    <submittedName>
        <fullName evidence="1">Uncharacterized protein</fullName>
    </submittedName>
</protein>
<reference evidence="1" key="1">
    <citation type="submission" date="2022-01" db="EMBL/GenBank/DDBJ databases">
        <authorList>
            <person name="King R."/>
        </authorList>
    </citation>
    <scope>NUCLEOTIDE SEQUENCE</scope>
</reference>
<dbReference type="Proteomes" id="UP001153709">
    <property type="component" value="Chromosome 3"/>
</dbReference>
<dbReference type="OrthoDB" id="6740956at2759"/>
<sequence>MTYGTENWILNKRHQSRIQAAEMKYPRKTIGEKRTDRIRNEEIRERLKIKPILDSIKEKKLAWFGHLTRMDNNR</sequence>
<evidence type="ECO:0000313" key="1">
    <source>
        <dbReference type="EMBL" id="CAG9830820.1"/>
    </source>
</evidence>
<name>A0A9N9SS17_DIABA</name>
<dbReference type="PANTHER" id="PTHR47027">
    <property type="entry name" value="REVERSE TRANSCRIPTASE DOMAIN-CONTAINING PROTEIN"/>
    <property type="match status" value="1"/>
</dbReference>
<dbReference type="EMBL" id="OU898278">
    <property type="protein sequence ID" value="CAG9830820.1"/>
    <property type="molecule type" value="Genomic_DNA"/>
</dbReference>
<keyword evidence="2" id="KW-1185">Reference proteome</keyword>
<evidence type="ECO:0000313" key="2">
    <source>
        <dbReference type="Proteomes" id="UP001153709"/>
    </source>
</evidence>
<proteinExistence type="predicted"/>